<dbReference type="Proteomes" id="UP001612915">
    <property type="component" value="Unassembled WGS sequence"/>
</dbReference>
<dbReference type="NCBIfam" id="NF001452">
    <property type="entry name" value="PRK00311.1"/>
    <property type="match status" value="1"/>
</dbReference>
<dbReference type="InterPro" id="IPR003700">
    <property type="entry name" value="Pantoate_hydroxy_MeTrfase"/>
</dbReference>
<comment type="cofactor">
    <cofactor evidence="5">
        <name>Mg(2+)</name>
        <dbReference type="ChEBI" id="CHEBI:18420"/>
    </cofactor>
    <text evidence="5">Binds 1 Mg(2+) ion per subunit.</text>
</comment>
<dbReference type="PANTHER" id="PTHR20881">
    <property type="entry name" value="3-METHYL-2-OXOBUTANOATE HYDROXYMETHYLTRANSFERASE"/>
    <property type="match status" value="1"/>
</dbReference>
<comment type="pathway">
    <text evidence="5">Cofactor biosynthesis; (R)-pantothenate biosynthesis; (R)-pantoate from 3-methyl-2-oxobutanoate: step 1/2.</text>
</comment>
<evidence type="ECO:0000256" key="2">
    <source>
        <dbReference type="ARBA" id="ARBA00011424"/>
    </source>
</evidence>
<keyword evidence="5" id="KW-0963">Cytoplasm</keyword>
<organism evidence="6 7">
    <name type="scientific">Spongisporangium articulatum</name>
    <dbReference type="NCBI Taxonomy" id="3362603"/>
    <lineage>
        <taxon>Bacteria</taxon>
        <taxon>Bacillati</taxon>
        <taxon>Actinomycetota</taxon>
        <taxon>Actinomycetes</taxon>
        <taxon>Kineosporiales</taxon>
        <taxon>Kineosporiaceae</taxon>
        <taxon>Spongisporangium</taxon>
    </lineage>
</organism>
<keyword evidence="4 5" id="KW-0808">Transferase</keyword>
<dbReference type="InterPro" id="IPR015813">
    <property type="entry name" value="Pyrv/PenolPyrv_kinase-like_dom"/>
</dbReference>
<comment type="similarity">
    <text evidence="1 5">Belongs to the PanB family.</text>
</comment>
<gene>
    <name evidence="5 6" type="primary">panB</name>
    <name evidence="6" type="ORF">ACIB24_08565</name>
</gene>
<dbReference type="RefSeq" id="WP_398278109.1">
    <property type="nucleotide sequence ID" value="NZ_JBITLV010000002.1"/>
</dbReference>
<evidence type="ECO:0000256" key="1">
    <source>
        <dbReference type="ARBA" id="ARBA00008676"/>
    </source>
</evidence>
<keyword evidence="7" id="KW-1185">Reference proteome</keyword>
<comment type="function">
    <text evidence="5">Catalyzes the reversible reaction in which hydroxymethyl group from 5,10-methylenetetrahydrofolate is transferred onto alpha-ketoisovalerate to form ketopantoate.</text>
</comment>
<sequence>MDAQEASVAENVTAPQVRARKVAAGGDPLVMVTAYDAPGGLIADEAGVDIILVGDTLAMVVLGYEDTLQVTVEEMAHHTAAVARARPRAMVLGDMPWMSYHVSTEETVRNAAKLIRAGAGAVKLEGGAKRAPMIRALVDAEIPVVGHIGLTPQSVHALGGFKVQGKQADAARALLADAQALVEAGVFAIVLEAVPDEVARMITESVPVPTIGIGAGPHCDGQVLVWHDLLGFQDRLRPKFVRTYAHLKTEAVEAIRRYAADVRSGDFPNAAESYHLPDGVAETFGRDAAVPEPEATLAFYGDDASLNP</sequence>
<comment type="subunit">
    <text evidence="2 5">Homodecamer; pentamer of dimers.</text>
</comment>
<comment type="subcellular location">
    <subcellularLocation>
        <location evidence="5">Cytoplasm</location>
    </subcellularLocation>
</comment>
<dbReference type="InterPro" id="IPR040442">
    <property type="entry name" value="Pyrv_kinase-like_dom_sf"/>
</dbReference>
<feature type="binding site" evidence="5">
    <location>
        <begin position="55"/>
        <end position="56"/>
    </location>
    <ligand>
        <name>3-methyl-2-oxobutanoate</name>
        <dbReference type="ChEBI" id="CHEBI:11851"/>
    </ligand>
</feature>
<dbReference type="PANTHER" id="PTHR20881:SF0">
    <property type="entry name" value="3-METHYL-2-OXOBUTANOATE HYDROXYMETHYLTRANSFERASE"/>
    <property type="match status" value="1"/>
</dbReference>
<feature type="binding site" evidence="5">
    <location>
        <position position="94"/>
    </location>
    <ligand>
        <name>3-methyl-2-oxobutanoate</name>
        <dbReference type="ChEBI" id="CHEBI:11851"/>
    </ligand>
</feature>
<protein>
    <recommendedName>
        <fullName evidence="5">3-methyl-2-oxobutanoate hydroxymethyltransferase</fullName>
        <ecNumber evidence="5">2.1.2.11</ecNumber>
    </recommendedName>
    <alternativeName>
        <fullName evidence="5">Ketopantoate hydroxymethyltransferase</fullName>
        <shortName evidence="5">KPHMT</shortName>
    </alternativeName>
</protein>
<dbReference type="SUPFAM" id="SSF51621">
    <property type="entry name" value="Phosphoenolpyruvate/pyruvate domain"/>
    <property type="match status" value="1"/>
</dbReference>
<keyword evidence="5" id="KW-0460">Magnesium</keyword>
<feature type="binding site" evidence="5">
    <location>
        <position position="55"/>
    </location>
    <ligand>
        <name>Mg(2+)</name>
        <dbReference type="ChEBI" id="CHEBI:18420"/>
    </ligand>
</feature>
<evidence type="ECO:0000256" key="3">
    <source>
        <dbReference type="ARBA" id="ARBA00022655"/>
    </source>
</evidence>
<evidence type="ECO:0000256" key="4">
    <source>
        <dbReference type="ARBA" id="ARBA00022679"/>
    </source>
</evidence>
<dbReference type="EMBL" id="JBITLV010000002">
    <property type="protein sequence ID" value="MFI7587111.1"/>
    <property type="molecule type" value="Genomic_DNA"/>
</dbReference>
<comment type="caution">
    <text evidence="6">The sequence shown here is derived from an EMBL/GenBank/DDBJ whole genome shotgun (WGS) entry which is preliminary data.</text>
</comment>
<feature type="active site" description="Proton acceptor" evidence="5">
    <location>
        <position position="192"/>
    </location>
</feature>
<evidence type="ECO:0000256" key="5">
    <source>
        <dbReference type="HAMAP-Rule" id="MF_00156"/>
    </source>
</evidence>
<dbReference type="EC" id="2.1.2.11" evidence="5"/>
<proteinExistence type="inferred from homology"/>
<keyword evidence="3 5" id="KW-0566">Pantothenate biosynthesis</keyword>
<dbReference type="CDD" id="cd06557">
    <property type="entry name" value="KPHMT-like"/>
    <property type="match status" value="1"/>
</dbReference>
<accession>A0ABW8AL85</accession>
<dbReference type="PIRSF" id="PIRSF000388">
    <property type="entry name" value="Pantoate_hydroxy_MeTrfase"/>
    <property type="match status" value="1"/>
</dbReference>
<feature type="binding site" evidence="5">
    <location>
        <position position="94"/>
    </location>
    <ligand>
        <name>Mg(2+)</name>
        <dbReference type="ChEBI" id="CHEBI:18420"/>
    </ligand>
</feature>
<dbReference type="NCBIfam" id="TIGR00222">
    <property type="entry name" value="panB"/>
    <property type="match status" value="1"/>
</dbReference>
<comment type="catalytic activity">
    <reaction evidence="5">
        <text>(6R)-5,10-methylene-5,6,7,8-tetrahydrofolate + 3-methyl-2-oxobutanoate + H2O = 2-dehydropantoate + (6S)-5,6,7,8-tetrahydrofolate</text>
        <dbReference type="Rhea" id="RHEA:11824"/>
        <dbReference type="ChEBI" id="CHEBI:11561"/>
        <dbReference type="ChEBI" id="CHEBI:11851"/>
        <dbReference type="ChEBI" id="CHEBI:15377"/>
        <dbReference type="ChEBI" id="CHEBI:15636"/>
        <dbReference type="ChEBI" id="CHEBI:57453"/>
        <dbReference type="EC" id="2.1.2.11"/>
    </reaction>
</comment>
<dbReference type="HAMAP" id="MF_00156">
    <property type="entry name" value="PanB"/>
    <property type="match status" value="1"/>
</dbReference>
<name>A0ABW8AL85_9ACTN</name>
<reference evidence="6 7" key="1">
    <citation type="submission" date="2024-10" db="EMBL/GenBank/DDBJ databases">
        <title>The Natural Products Discovery Center: Release of the First 8490 Sequenced Strains for Exploring Actinobacteria Biosynthetic Diversity.</title>
        <authorList>
            <person name="Kalkreuter E."/>
            <person name="Kautsar S.A."/>
            <person name="Yang D."/>
            <person name="Bader C.D."/>
            <person name="Teijaro C.N."/>
            <person name="Fluegel L."/>
            <person name="Davis C.M."/>
            <person name="Simpson J.R."/>
            <person name="Lauterbach L."/>
            <person name="Steele A.D."/>
            <person name="Gui C."/>
            <person name="Meng S."/>
            <person name="Li G."/>
            <person name="Viehrig K."/>
            <person name="Ye F."/>
            <person name="Su P."/>
            <person name="Kiefer A.F."/>
            <person name="Nichols A."/>
            <person name="Cepeda A.J."/>
            <person name="Yan W."/>
            <person name="Fan B."/>
            <person name="Jiang Y."/>
            <person name="Adhikari A."/>
            <person name="Zheng C.-J."/>
            <person name="Schuster L."/>
            <person name="Cowan T.M."/>
            <person name="Smanski M.J."/>
            <person name="Chevrette M.G."/>
            <person name="De Carvalho L.P.S."/>
            <person name="Shen B."/>
        </authorList>
    </citation>
    <scope>NUCLEOTIDE SEQUENCE [LARGE SCALE GENOMIC DNA]</scope>
    <source>
        <strain evidence="6 7">NPDC049639</strain>
    </source>
</reference>
<dbReference type="Pfam" id="PF02548">
    <property type="entry name" value="Pantoate_transf"/>
    <property type="match status" value="1"/>
</dbReference>
<dbReference type="Gene3D" id="3.20.20.60">
    <property type="entry name" value="Phosphoenolpyruvate-binding domains"/>
    <property type="match status" value="1"/>
</dbReference>
<feature type="binding site" evidence="5">
    <location>
        <position position="123"/>
    </location>
    <ligand>
        <name>3-methyl-2-oxobutanoate</name>
        <dbReference type="ChEBI" id="CHEBI:11851"/>
    </ligand>
</feature>
<feature type="binding site" evidence="5">
    <location>
        <position position="125"/>
    </location>
    <ligand>
        <name>Mg(2+)</name>
        <dbReference type="ChEBI" id="CHEBI:18420"/>
    </ligand>
</feature>
<keyword evidence="5" id="KW-0479">Metal-binding</keyword>
<dbReference type="GO" id="GO:0003864">
    <property type="term" value="F:3-methyl-2-oxobutanoate hydroxymethyltransferase activity"/>
    <property type="evidence" value="ECO:0007669"/>
    <property type="project" value="UniProtKB-EC"/>
</dbReference>
<evidence type="ECO:0000313" key="6">
    <source>
        <dbReference type="EMBL" id="MFI7587111.1"/>
    </source>
</evidence>
<evidence type="ECO:0000313" key="7">
    <source>
        <dbReference type="Proteomes" id="UP001612915"/>
    </source>
</evidence>